<accession>A0A931IDS0</accession>
<dbReference type="EMBL" id="JADMLG010000010">
    <property type="protein sequence ID" value="MBH0779321.1"/>
    <property type="molecule type" value="Genomic_DNA"/>
</dbReference>
<evidence type="ECO:0000313" key="4">
    <source>
        <dbReference type="Proteomes" id="UP000655751"/>
    </source>
</evidence>
<feature type="domain" description="VWFA" evidence="2">
    <location>
        <begin position="246"/>
        <end position="426"/>
    </location>
</feature>
<dbReference type="SMART" id="SM00327">
    <property type="entry name" value="VWA"/>
    <property type="match status" value="1"/>
</dbReference>
<dbReference type="RefSeq" id="WP_196151632.1">
    <property type="nucleotide sequence ID" value="NZ_JADMLG010000010.1"/>
</dbReference>
<evidence type="ECO:0000256" key="1">
    <source>
        <dbReference type="SAM" id="MobiDB-lite"/>
    </source>
</evidence>
<name>A0A931IDS0_9NOCA</name>
<comment type="caution">
    <text evidence="3">The sequence shown here is derived from an EMBL/GenBank/DDBJ whole genome shotgun (WGS) entry which is preliminary data.</text>
</comment>
<organism evidence="3 4">
    <name type="scientific">Nocardia bovistercoris</name>
    <dbReference type="NCBI Taxonomy" id="2785916"/>
    <lineage>
        <taxon>Bacteria</taxon>
        <taxon>Bacillati</taxon>
        <taxon>Actinomycetota</taxon>
        <taxon>Actinomycetes</taxon>
        <taxon>Mycobacteriales</taxon>
        <taxon>Nocardiaceae</taxon>
        <taxon>Nocardia</taxon>
    </lineage>
</organism>
<dbReference type="Pfam" id="PF00092">
    <property type="entry name" value="VWA"/>
    <property type="match status" value="1"/>
</dbReference>
<dbReference type="PANTHER" id="PTHR10579:SF43">
    <property type="entry name" value="ZINC FINGER (C3HC4-TYPE RING FINGER) FAMILY PROTEIN"/>
    <property type="match status" value="1"/>
</dbReference>
<dbReference type="PROSITE" id="PS50234">
    <property type="entry name" value="VWFA"/>
    <property type="match status" value="1"/>
</dbReference>
<dbReference type="PANTHER" id="PTHR10579">
    <property type="entry name" value="CALCIUM-ACTIVATED CHLORIDE CHANNEL REGULATOR"/>
    <property type="match status" value="1"/>
</dbReference>
<keyword evidence="4" id="KW-1185">Reference proteome</keyword>
<proteinExistence type="predicted"/>
<dbReference type="Proteomes" id="UP000655751">
    <property type="component" value="Unassembled WGS sequence"/>
</dbReference>
<dbReference type="Gene3D" id="3.40.50.410">
    <property type="entry name" value="von Willebrand factor, type A domain"/>
    <property type="match status" value="1"/>
</dbReference>
<dbReference type="InterPro" id="IPR036465">
    <property type="entry name" value="vWFA_dom_sf"/>
</dbReference>
<dbReference type="SUPFAM" id="SSF53300">
    <property type="entry name" value="vWA-like"/>
    <property type="match status" value="1"/>
</dbReference>
<protein>
    <submittedName>
        <fullName evidence="3">VWA domain-containing protein</fullName>
    </submittedName>
</protein>
<reference evidence="3" key="1">
    <citation type="submission" date="2020-11" db="EMBL/GenBank/DDBJ databases">
        <title>Nocardia NEAU-351.nov., a novel actinomycete isolated from the cow dung.</title>
        <authorList>
            <person name="Zhang X."/>
        </authorList>
    </citation>
    <scope>NUCLEOTIDE SEQUENCE</scope>
    <source>
        <strain evidence="3">NEAU-351</strain>
    </source>
</reference>
<dbReference type="InterPro" id="IPR002035">
    <property type="entry name" value="VWF_A"/>
</dbReference>
<evidence type="ECO:0000259" key="2">
    <source>
        <dbReference type="PROSITE" id="PS50234"/>
    </source>
</evidence>
<dbReference type="AlphaFoldDB" id="A0A931IDS0"/>
<feature type="region of interest" description="Disordered" evidence="1">
    <location>
        <begin position="695"/>
        <end position="742"/>
    </location>
</feature>
<sequence length="742" mass="81758">MGYFNGGRFNLTVSLRYTPRAGELEFLFDLFNRTSRLLHGATDGVHSIGTVLFATDGFGGADASIWLHPRSRFWPDSGAARLWLPAESLDTSQDYLMWPTVLVHELSHYLYDLLDEYNNSSWCQGDIKTRASIMETYPWEGQTRWTDAKEKDYHLSFEQFLRDYNDGTAIFREGEPTRYCHAGNHNTDVHNNQNDCHGLQSCWTYMAADNNHNNIAYGLTEPKADGLESNLTPADVACTILIPAQRFELVLDRSLAMAGTTLEQLKIGAKFWIDYVNPLEELGMVTFADEATIDIARSAVPAAEEEAAAWRRDRHAVIDRLAADGGQFGIVAALLQAVNEITARGRAASQVMVLFTNGRRNVGVGTVEQILPELLARGVRVYTIGIGAEQDSVMLESVATTTGARYFPISADLTPEQAEKAILAAMVQIAGESRENGGVVAFDDIDGAGAPIDRGAPFFRGSNRGFGEPDPRRPLRFPVNLSEGSVHATLGALWNSGYRSVRQVRIYDPDGSEVAPGRGVRYVEGIDAYAFYEVSTPMPGIWHVEVLGEISGDSGLRSLGLEVNPDIRLEATAIPHHPARGETFRIRARLLSPHPVPHATILARIHSPEGVWTEARLVRGEQSAAEKGLYIADVPTDEDRPGQYLIVIDANVESGTFVQEIDDLYTMHADFEPGQRTRTVATPDVRRRAILSVVTTERTPSPDEPIPGSNSVDPVIPEDHDDYLRRCPSSRRSSCPPPPSSS</sequence>
<dbReference type="InterPro" id="IPR051266">
    <property type="entry name" value="CLCR"/>
</dbReference>
<evidence type="ECO:0000313" key="3">
    <source>
        <dbReference type="EMBL" id="MBH0779321.1"/>
    </source>
</evidence>
<gene>
    <name evidence="3" type="ORF">IT779_23915</name>
</gene>